<accession>A0A6N7S7D0</accession>
<dbReference type="Proteomes" id="UP000480929">
    <property type="component" value="Unassembled WGS sequence"/>
</dbReference>
<name>A0A6N7S7D0_9FIRM</name>
<dbReference type="EMBL" id="WKPJ01000012">
    <property type="protein sequence ID" value="MSA89562.1"/>
    <property type="molecule type" value="Genomic_DNA"/>
</dbReference>
<dbReference type="AlphaFoldDB" id="A0A6N7S7D0"/>
<keyword evidence="4" id="KW-1185">Reference proteome</keyword>
<comment type="caution">
    <text evidence="1">The sequence shown here is derived from an EMBL/GenBank/DDBJ whole genome shotgun (WGS) entry which is preliminary data.</text>
</comment>
<dbReference type="OrthoDB" id="3078708at2"/>
<evidence type="ECO:0000313" key="4">
    <source>
        <dbReference type="Proteomes" id="UP000480929"/>
    </source>
</evidence>
<evidence type="ECO:0000313" key="3">
    <source>
        <dbReference type="Proteomes" id="UP000433575"/>
    </source>
</evidence>
<dbReference type="EMBL" id="WKPI01000013">
    <property type="protein sequence ID" value="MSC33240.1"/>
    <property type="molecule type" value="Genomic_DNA"/>
</dbReference>
<gene>
    <name evidence="2" type="ORF">GKD88_08905</name>
    <name evidence="1" type="ORF">GKE08_09500</name>
</gene>
<dbReference type="Proteomes" id="UP000433575">
    <property type="component" value="Unassembled WGS sequence"/>
</dbReference>
<organism evidence="1 3">
    <name type="scientific">Holdemania massiliensis</name>
    <dbReference type="NCBI Taxonomy" id="1468449"/>
    <lineage>
        <taxon>Bacteria</taxon>
        <taxon>Bacillati</taxon>
        <taxon>Bacillota</taxon>
        <taxon>Erysipelotrichia</taxon>
        <taxon>Erysipelotrichales</taxon>
        <taxon>Erysipelotrichaceae</taxon>
        <taxon>Holdemania</taxon>
    </lineage>
</organism>
<evidence type="ECO:0000313" key="2">
    <source>
        <dbReference type="EMBL" id="MSC33240.1"/>
    </source>
</evidence>
<reference evidence="3 4" key="1">
    <citation type="journal article" date="2019" name="Nat. Med.">
        <title>A library of human gut bacterial isolates paired with longitudinal multiomics data enables mechanistic microbiome research.</title>
        <authorList>
            <person name="Poyet M."/>
            <person name="Groussin M."/>
            <person name="Gibbons S.M."/>
            <person name="Avila-Pacheco J."/>
            <person name="Jiang X."/>
            <person name="Kearney S.M."/>
            <person name="Perrotta A.R."/>
            <person name="Berdy B."/>
            <person name="Zhao S."/>
            <person name="Lieberman T.D."/>
            <person name="Swanson P.K."/>
            <person name="Smith M."/>
            <person name="Roesemann S."/>
            <person name="Alexander J.E."/>
            <person name="Rich S.A."/>
            <person name="Livny J."/>
            <person name="Vlamakis H."/>
            <person name="Clish C."/>
            <person name="Bullock K."/>
            <person name="Deik A."/>
            <person name="Scott J."/>
            <person name="Pierce K.A."/>
            <person name="Xavier R.J."/>
            <person name="Alm E.J."/>
        </authorList>
    </citation>
    <scope>NUCLEOTIDE SEQUENCE [LARGE SCALE GENOMIC DNA]</scope>
    <source>
        <strain evidence="1 3">BIOML-A4</strain>
        <strain evidence="2 4">BIOML-A5</strain>
    </source>
</reference>
<proteinExistence type="predicted"/>
<protein>
    <recommendedName>
        <fullName evidence="5">MerR family transcriptional regulator</fullName>
    </recommendedName>
</protein>
<evidence type="ECO:0000313" key="1">
    <source>
        <dbReference type="EMBL" id="MSA89562.1"/>
    </source>
</evidence>
<sequence>MNPEVIRNLQDAGCDEETISQFLACCQSGSDRQSMKLLKQHRRCLLEQIHDDEHRIDCLDYLVDQLEKAKNKMK</sequence>
<dbReference type="InterPro" id="IPR009061">
    <property type="entry name" value="DNA-bd_dom_put_sf"/>
</dbReference>
<evidence type="ECO:0008006" key="5">
    <source>
        <dbReference type="Google" id="ProtNLM"/>
    </source>
</evidence>
<dbReference type="SUPFAM" id="SSF46955">
    <property type="entry name" value="Putative DNA-binding domain"/>
    <property type="match status" value="1"/>
</dbReference>